<sequence length="296" mass="31905">MTATEPDYLTTRELADLLRIKERKVYDLAASGDVPCVRVVGKLLFPRGEVAAWIAASRSGPTAPTARVPLILAGSHDPLLEWALRESGSGIAAFFDGSLDGVERLSRGEAVACAMHVHEGEGAWNTDTARRAVGDRPTVLIEFARRQRGLIVPAGNPQAVTGLRDIAGLRVVRRQRSAASQGLFETLAGEAGIDVAALAGPASPALTEDEAALQVQEDKAQVAFGLAAMAARYRLGFVPLLEERFDILVWRRDYFEAPFQTFMRFLSGKPFADRAGELMGYDISGLGRVHFNSDAG</sequence>
<gene>
    <name evidence="3" type="ORF">NTH_00153</name>
</gene>
<accession>A0ABY5MF97</accession>
<dbReference type="EMBL" id="CP030941">
    <property type="protein sequence ID" value="UUP15715.1"/>
    <property type="molecule type" value="Genomic_DNA"/>
</dbReference>
<evidence type="ECO:0000259" key="1">
    <source>
        <dbReference type="Pfam" id="PF12727"/>
    </source>
</evidence>
<protein>
    <recommendedName>
        <fullName evidence="5">Excisionase</fullName>
    </recommendedName>
</protein>
<name>A0ABY5MF97_9HYPH</name>
<dbReference type="RefSeq" id="WP_338528207.1">
    <property type="nucleotide sequence ID" value="NZ_CP030941.1"/>
</dbReference>
<dbReference type="Pfam" id="PF12728">
    <property type="entry name" value="HTH_17"/>
    <property type="match status" value="1"/>
</dbReference>
<dbReference type="InterPro" id="IPR010093">
    <property type="entry name" value="SinI_DNA-bd"/>
</dbReference>
<feature type="domain" description="PBP" evidence="1">
    <location>
        <begin position="85"/>
        <end position="266"/>
    </location>
</feature>
<evidence type="ECO:0000313" key="4">
    <source>
        <dbReference type="Proteomes" id="UP001342418"/>
    </source>
</evidence>
<evidence type="ECO:0008006" key="5">
    <source>
        <dbReference type="Google" id="ProtNLM"/>
    </source>
</evidence>
<dbReference type="Proteomes" id="UP001342418">
    <property type="component" value="Chromosome"/>
</dbReference>
<organism evidence="3 4">
    <name type="scientific">Nitratireductor thuwali</name>
    <dbReference type="NCBI Taxonomy" id="2267699"/>
    <lineage>
        <taxon>Bacteria</taxon>
        <taxon>Pseudomonadati</taxon>
        <taxon>Pseudomonadota</taxon>
        <taxon>Alphaproteobacteria</taxon>
        <taxon>Hyphomicrobiales</taxon>
        <taxon>Phyllobacteriaceae</taxon>
        <taxon>Nitratireductor</taxon>
    </lineage>
</organism>
<dbReference type="Pfam" id="PF12727">
    <property type="entry name" value="PBP_like"/>
    <property type="match status" value="1"/>
</dbReference>
<dbReference type="NCBIfam" id="TIGR01764">
    <property type="entry name" value="excise"/>
    <property type="match status" value="1"/>
</dbReference>
<reference evidence="3 4" key="1">
    <citation type="submission" date="2018-07" db="EMBL/GenBank/DDBJ databases">
        <title>Genome sequence of Nitratireductor thuwali#1536.</title>
        <authorList>
            <person name="Michoud G."/>
            <person name="Merlino G."/>
            <person name="Sefrji F.O."/>
            <person name="Daffonchio D."/>
        </authorList>
    </citation>
    <scope>NUCLEOTIDE SEQUENCE [LARGE SCALE GENOMIC DNA]</scope>
    <source>
        <strain evidence="4">Nit1536</strain>
    </source>
</reference>
<dbReference type="PANTHER" id="PTHR38431:SF1">
    <property type="entry name" value="BLL2305 PROTEIN"/>
    <property type="match status" value="1"/>
</dbReference>
<evidence type="ECO:0000259" key="2">
    <source>
        <dbReference type="Pfam" id="PF12728"/>
    </source>
</evidence>
<evidence type="ECO:0000313" key="3">
    <source>
        <dbReference type="EMBL" id="UUP15715.1"/>
    </source>
</evidence>
<dbReference type="InterPro" id="IPR024370">
    <property type="entry name" value="PBP_domain"/>
</dbReference>
<keyword evidence="4" id="KW-1185">Reference proteome</keyword>
<proteinExistence type="predicted"/>
<dbReference type="InterPro" id="IPR041657">
    <property type="entry name" value="HTH_17"/>
</dbReference>
<feature type="domain" description="Helix-turn-helix" evidence="2">
    <location>
        <begin position="8"/>
        <end position="56"/>
    </location>
</feature>
<dbReference type="PANTHER" id="PTHR38431">
    <property type="entry name" value="BLL2305 PROTEIN"/>
    <property type="match status" value="1"/>
</dbReference>